<evidence type="ECO:0000256" key="1">
    <source>
        <dbReference type="SAM" id="Phobius"/>
    </source>
</evidence>
<feature type="transmembrane region" description="Helical" evidence="1">
    <location>
        <begin position="82"/>
        <end position="98"/>
    </location>
</feature>
<keyword evidence="3" id="KW-1185">Reference proteome</keyword>
<dbReference type="InterPro" id="IPR016035">
    <property type="entry name" value="Acyl_Trfase/lysoPLipase"/>
</dbReference>
<feature type="transmembrane region" description="Helical" evidence="1">
    <location>
        <begin position="25"/>
        <end position="43"/>
    </location>
</feature>
<feature type="transmembrane region" description="Helical" evidence="1">
    <location>
        <begin position="49"/>
        <end position="70"/>
    </location>
</feature>
<dbReference type="SUPFAM" id="SSF52151">
    <property type="entry name" value="FabD/lysophospholipase-like"/>
    <property type="match status" value="1"/>
</dbReference>
<evidence type="ECO:0000313" key="3">
    <source>
        <dbReference type="Proteomes" id="UP000600214"/>
    </source>
</evidence>
<keyword evidence="1" id="KW-1133">Transmembrane helix</keyword>
<accession>A0ABQ1YP39</accession>
<evidence type="ECO:0008006" key="4">
    <source>
        <dbReference type="Google" id="ProtNLM"/>
    </source>
</evidence>
<dbReference type="EMBL" id="BMIA01000001">
    <property type="protein sequence ID" value="GGH33376.1"/>
    <property type="molecule type" value="Genomic_DNA"/>
</dbReference>
<sequence length="553" mass="61861">MKQKDIRKRVDQLTSAKTAAESKKFYYTLFWFLCIFNLTFFLLPSMTAINTMFVVLAVFAFLINYVDFCRHLAVAEKPWQKILGYLGIVIFLVAPNITPPGQFVVPLRELKTASAQNLISCERFSKGLGPVDSKRLLENAIERRIKFIESHSKAADSSNIYIVCGMGGGSRAGYFTARVLGLLDNKVDGFWSNTLLYSTVSGSSPGTYHYLKHRIAAPLEKEELSYLQHIYRQNFNSSGMFGLLLGDGFEGAFGGLINRIKALFSPSKVYTAFRDRNVRIRQEYDFALNEALAGTGNEKFLKNTFRFGVDISEPDDFQGFYLRNQDTIPIHLVNTFEVNSGRRTVLSPFVAGDTTLFSNAIQPLQDISFSDSIAKRDITYREAVNLSELFPFLSAASTIGENDRYQFVDGGYFENYGLATALDVVRYLESIQSPVLKRLKIVLIKNSLQRSKVEKSSLQLLAPLVGVINAPFTGHANQLLSDGIKKFNENMVVLEFDPDADTSKISLTRALTTKHIKALDEQAISQVMINEAAIRRLSATAAAQRRDSCGLNN</sequence>
<reference evidence="3" key="1">
    <citation type="journal article" date="2019" name="Int. J. Syst. Evol. Microbiol.">
        <title>The Global Catalogue of Microorganisms (GCM) 10K type strain sequencing project: providing services to taxonomists for standard genome sequencing and annotation.</title>
        <authorList>
            <consortium name="The Broad Institute Genomics Platform"/>
            <consortium name="The Broad Institute Genome Sequencing Center for Infectious Disease"/>
            <person name="Wu L."/>
            <person name="Ma J."/>
        </authorList>
    </citation>
    <scope>NUCLEOTIDE SEQUENCE [LARGE SCALE GENOMIC DNA]</scope>
    <source>
        <strain evidence="3">CGMCC 1.15288</strain>
    </source>
</reference>
<evidence type="ECO:0000313" key="2">
    <source>
        <dbReference type="EMBL" id="GGH33376.1"/>
    </source>
</evidence>
<organism evidence="2 3">
    <name type="scientific">Dyadobacter endophyticus</name>
    <dbReference type="NCBI Taxonomy" id="1749036"/>
    <lineage>
        <taxon>Bacteria</taxon>
        <taxon>Pseudomonadati</taxon>
        <taxon>Bacteroidota</taxon>
        <taxon>Cytophagia</taxon>
        <taxon>Cytophagales</taxon>
        <taxon>Spirosomataceae</taxon>
        <taxon>Dyadobacter</taxon>
    </lineage>
</organism>
<gene>
    <name evidence="2" type="ORF">GCM10007423_23580</name>
</gene>
<name>A0ABQ1YP39_9BACT</name>
<keyword evidence="1" id="KW-0812">Transmembrane</keyword>
<dbReference type="Proteomes" id="UP000600214">
    <property type="component" value="Unassembled WGS sequence"/>
</dbReference>
<protein>
    <recommendedName>
        <fullName evidence="4">Patatin-like phospholipase</fullName>
    </recommendedName>
</protein>
<keyword evidence="1" id="KW-0472">Membrane</keyword>
<comment type="caution">
    <text evidence="2">The sequence shown here is derived from an EMBL/GenBank/DDBJ whole genome shotgun (WGS) entry which is preliminary data.</text>
</comment>
<proteinExistence type="predicted"/>